<evidence type="ECO:0000313" key="1">
    <source>
        <dbReference type="EMBL" id="MCP2262425.1"/>
    </source>
</evidence>
<gene>
    <name evidence="1" type="ORF">LX15_006162</name>
</gene>
<comment type="caution">
    <text evidence="1">The sequence shown here is derived from an EMBL/GenBank/DDBJ whole genome shotgun (WGS) entry which is preliminary data.</text>
</comment>
<accession>A0ABT1I3Q4</accession>
<organism evidence="1 2">
    <name type="scientific">Streptoalloteichus tenebrarius (strain ATCC 17920 / DSM 40477 / JCM 4838 / CBS 697.72 / NBRC 16177 / NCIMB 11028 / NRRL B-12390 / A12253. 1 / ISP 5477)</name>
    <name type="common">Streptomyces tenebrarius</name>
    <dbReference type="NCBI Taxonomy" id="1933"/>
    <lineage>
        <taxon>Bacteria</taxon>
        <taxon>Bacillati</taxon>
        <taxon>Actinomycetota</taxon>
        <taxon>Actinomycetes</taxon>
        <taxon>Pseudonocardiales</taxon>
        <taxon>Pseudonocardiaceae</taxon>
        <taxon>Streptoalloteichus</taxon>
    </lineage>
</organism>
<name>A0ABT1I3Q4_STRSD</name>
<dbReference type="Proteomes" id="UP001205311">
    <property type="component" value="Unassembled WGS sequence"/>
</dbReference>
<keyword evidence="2" id="KW-1185">Reference proteome</keyword>
<proteinExistence type="predicted"/>
<feature type="non-terminal residue" evidence="1">
    <location>
        <position position="44"/>
    </location>
</feature>
<evidence type="ECO:0000313" key="2">
    <source>
        <dbReference type="Proteomes" id="UP001205311"/>
    </source>
</evidence>
<protein>
    <submittedName>
        <fullName evidence="1">Uncharacterized protein</fullName>
    </submittedName>
</protein>
<dbReference type="EMBL" id="JAMTCP010000068">
    <property type="protein sequence ID" value="MCP2262425.1"/>
    <property type="molecule type" value="Genomic_DNA"/>
</dbReference>
<reference evidence="1 2" key="1">
    <citation type="submission" date="2022-06" db="EMBL/GenBank/DDBJ databases">
        <title>Genomic Encyclopedia of Archaeal and Bacterial Type Strains, Phase II (KMG-II): from individual species to whole genera.</title>
        <authorList>
            <person name="Goeker M."/>
        </authorList>
    </citation>
    <scope>NUCLEOTIDE SEQUENCE [LARGE SCALE GENOMIC DNA]</scope>
    <source>
        <strain evidence="1 2">DSM 40477</strain>
    </source>
</reference>
<sequence>MPRIGVQLQASSFFDKLTAREQLETFAALYGVSRGDAADMLDVV</sequence>